<gene>
    <name evidence="13" type="primary">TPHA0C01530</name>
    <name evidence="13" type="ordered locus">TPHA_0C01530</name>
</gene>
<evidence type="ECO:0000256" key="9">
    <source>
        <dbReference type="PROSITE-ProRule" id="PRU00576"/>
    </source>
</evidence>
<evidence type="ECO:0000259" key="12">
    <source>
        <dbReference type="PROSITE" id="PS51230"/>
    </source>
</evidence>
<dbReference type="GO" id="GO:0031578">
    <property type="term" value="P:mitotic spindle orientation checkpoint signaling"/>
    <property type="evidence" value="ECO:0007669"/>
    <property type="project" value="EnsemblFungi"/>
</dbReference>
<sequence length="339" mass="38717">MSNIGESRTDLLNWLNELLQLNYRKIEECGTGAAYCQIFDSIYGDVPMHRVKFNATAEYDFQTNYKILQSCFTKHQIEKTVYVDKLIKCRFQDNLEFLQWTKRFWLQNKDEAPYDPNSRRKFKSTISSTPNTSNNGVIKNKKSTYGLSASSNAANIMGSSRVSSFGASRKASSEQLLSLQTELSNSHMKITNLNDELTNYKNSLDIMERERAFYFGKLRDIEILVQSTEDLIKEGIYNANSNSNSDELYKFIKKVQKILYATEEGFEVNDGDEGRIEDKYATSSDQRHQSASNDVINNNANDNDRNNEQLGLMPPASMGTEIDTTNLASQNLIIDEETF</sequence>
<evidence type="ECO:0000313" key="14">
    <source>
        <dbReference type="Proteomes" id="UP000005666"/>
    </source>
</evidence>
<dbReference type="EMBL" id="HE612858">
    <property type="protein sequence ID" value="CCE62309.1"/>
    <property type="molecule type" value="Genomic_DNA"/>
</dbReference>
<dbReference type="InterPro" id="IPR036872">
    <property type="entry name" value="CH_dom_sf"/>
</dbReference>
<dbReference type="Gene3D" id="1.10.418.10">
    <property type="entry name" value="Calponin-like domain"/>
    <property type="match status" value="1"/>
</dbReference>
<dbReference type="HOGENOM" id="CLU_041744_2_0_1"/>
<dbReference type="InterPro" id="IPR027328">
    <property type="entry name" value="MAPRE"/>
</dbReference>
<dbReference type="SUPFAM" id="SSF47576">
    <property type="entry name" value="Calponin-homology domain, CH-domain"/>
    <property type="match status" value="1"/>
</dbReference>
<comment type="subcellular location">
    <subcellularLocation>
        <location evidence="1">Cytoplasm</location>
        <location evidence="1">Cytoskeleton</location>
    </subcellularLocation>
</comment>
<feature type="region of interest" description="Disordered" evidence="10">
    <location>
        <begin position="281"/>
        <end position="309"/>
    </location>
</feature>
<dbReference type="GO" id="GO:0051010">
    <property type="term" value="F:microtubule plus-end binding"/>
    <property type="evidence" value="ECO:0007669"/>
    <property type="project" value="EnsemblFungi"/>
</dbReference>
<keyword evidence="7" id="KW-0206">Cytoskeleton</keyword>
<dbReference type="Proteomes" id="UP000005666">
    <property type="component" value="Chromosome 3"/>
</dbReference>
<dbReference type="RefSeq" id="XP_003684743.1">
    <property type="nucleotide sequence ID" value="XM_003684695.1"/>
</dbReference>
<protein>
    <recommendedName>
        <fullName evidence="15">Calponin-homology (CH) domain-containing protein</fullName>
    </recommendedName>
</protein>
<dbReference type="GO" id="GO:0007020">
    <property type="term" value="P:microtubule nucleation"/>
    <property type="evidence" value="ECO:0007669"/>
    <property type="project" value="EnsemblFungi"/>
</dbReference>
<keyword evidence="8" id="KW-0131">Cell cycle</keyword>
<dbReference type="GO" id="GO:0007026">
    <property type="term" value="P:negative regulation of microtubule depolymerization"/>
    <property type="evidence" value="ECO:0007669"/>
    <property type="project" value="EnsemblFungi"/>
</dbReference>
<dbReference type="GO" id="GO:0051233">
    <property type="term" value="C:spindle midzone"/>
    <property type="evidence" value="ECO:0007669"/>
    <property type="project" value="EnsemblFungi"/>
</dbReference>
<dbReference type="OrthoDB" id="2119228at2759"/>
<organism evidence="13 14">
    <name type="scientific">Tetrapisispora phaffii (strain ATCC 24235 / CBS 4417 / NBRC 1672 / NRRL Y-8282 / UCD 70-5)</name>
    <name type="common">Yeast</name>
    <name type="synonym">Fabospora phaffii</name>
    <dbReference type="NCBI Taxonomy" id="1071381"/>
    <lineage>
        <taxon>Eukaryota</taxon>
        <taxon>Fungi</taxon>
        <taxon>Dikarya</taxon>
        <taxon>Ascomycota</taxon>
        <taxon>Saccharomycotina</taxon>
        <taxon>Saccharomycetes</taxon>
        <taxon>Saccharomycetales</taxon>
        <taxon>Saccharomycetaceae</taxon>
        <taxon>Tetrapisispora</taxon>
    </lineage>
</organism>
<feature type="domain" description="Calponin-homology (CH)" evidence="11">
    <location>
        <begin position="5"/>
        <end position="106"/>
    </location>
</feature>
<dbReference type="STRING" id="1071381.G8BRD3"/>
<feature type="compositionally biased region" description="Low complexity" evidence="10">
    <location>
        <begin position="124"/>
        <end position="135"/>
    </location>
</feature>
<keyword evidence="6" id="KW-0498">Mitosis</keyword>
<dbReference type="FunFam" id="1.20.5.1430:FF:000007">
    <property type="entry name" value="Protein BIM1"/>
    <property type="match status" value="1"/>
</dbReference>
<reference evidence="13 14" key="1">
    <citation type="journal article" date="2011" name="Proc. Natl. Acad. Sci. U.S.A.">
        <title>Evolutionary erosion of yeast sex chromosomes by mating-type switching accidents.</title>
        <authorList>
            <person name="Gordon J.L."/>
            <person name="Armisen D."/>
            <person name="Proux-Wera E."/>
            <person name="Oheigeartaigh S.S."/>
            <person name="Byrne K.P."/>
            <person name="Wolfe K.H."/>
        </authorList>
    </citation>
    <scope>NUCLEOTIDE SEQUENCE [LARGE SCALE GENOMIC DNA]</scope>
    <source>
        <strain evidence="14">ATCC 24235 / CBS 4417 / NBRC 1672 / NRRL Y-8282 / UCD 70-5</strain>
    </source>
</reference>
<keyword evidence="3" id="KW-0963">Cytoplasm</keyword>
<dbReference type="Gene3D" id="1.20.5.1430">
    <property type="match status" value="1"/>
</dbReference>
<dbReference type="GO" id="GO:0031116">
    <property type="term" value="P:positive regulation of microtubule polymerization"/>
    <property type="evidence" value="ECO:0007669"/>
    <property type="project" value="EnsemblFungi"/>
</dbReference>
<dbReference type="GO" id="GO:0030473">
    <property type="term" value="P:nuclear migration along microtubule"/>
    <property type="evidence" value="ECO:0007669"/>
    <property type="project" value="EnsemblFungi"/>
</dbReference>
<comment type="similarity">
    <text evidence="2">Belongs to the MAPRE family.</text>
</comment>
<feature type="domain" description="EB1 C-terminal" evidence="12">
    <location>
        <begin position="182"/>
        <end position="268"/>
    </location>
</feature>
<evidence type="ECO:0000313" key="13">
    <source>
        <dbReference type="EMBL" id="CCE62309.1"/>
    </source>
</evidence>
<evidence type="ECO:0000256" key="5">
    <source>
        <dbReference type="ARBA" id="ARBA00022701"/>
    </source>
</evidence>
<dbReference type="AlphaFoldDB" id="G8BRD3"/>
<dbReference type="InterPro" id="IPR004953">
    <property type="entry name" value="EB1_C"/>
</dbReference>
<dbReference type="GO" id="GO:0030543">
    <property type="term" value="P:2-micrometer plasmid partitioning"/>
    <property type="evidence" value="ECO:0007669"/>
    <property type="project" value="EnsemblFungi"/>
</dbReference>
<dbReference type="PROSITE" id="PS51230">
    <property type="entry name" value="EB1_C"/>
    <property type="match status" value="1"/>
</dbReference>
<keyword evidence="4" id="KW-0132">Cell division</keyword>
<dbReference type="OMA" id="WIKRFWD"/>
<keyword evidence="14" id="KW-1185">Reference proteome</keyword>
<evidence type="ECO:0008006" key="15">
    <source>
        <dbReference type="Google" id="ProtNLM"/>
    </source>
</evidence>
<dbReference type="GO" id="GO:1904825">
    <property type="term" value="P:protein localization to microtubule plus-end"/>
    <property type="evidence" value="ECO:0007669"/>
    <property type="project" value="EnsemblFungi"/>
</dbReference>
<dbReference type="GO" id="GO:0007019">
    <property type="term" value="P:microtubule depolymerization"/>
    <property type="evidence" value="ECO:0007669"/>
    <property type="project" value="EnsemblFungi"/>
</dbReference>
<dbReference type="GO" id="GO:0000922">
    <property type="term" value="C:spindle pole"/>
    <property type="evidence" value="ECO:0007669"/>
    <property type="project" value="EnsemblFungi"/>
</dbReference>
<feature type="region of interest" description="Disordered" evidence="10">
    <location>
        <begin position="116"/>
        <end position="139"/>
    </location>
</feature>
<dbReference type="GeneID" id="11534115"/>
<name>G8BRD3_TETPH</name>
<evidence type="ECO:0000256" key="3">
    <source>
        <dbReference type="ARBA" id="ARBA00022490"/>
    </source>
</evidence>
<evidence type="ECO:0000256" key="1">
    <source>
        <dbReference type="ARBA" id="ARBA00004245"/>
    </source>
</evidence>
<dbReference type="InterPro" id="IPR036133">
    <property type="entry name" value="EB1_C_sf"/>
</dbReference>
<dbReference type="GO" id="GO:0035371">
    <property type="term" value="C:microtubule plus-end"/>
    <property type="evidence" value="ECO:0007669"/>
    <property type="project" value="EnsemblFungi"/>
</dbReference>
<keyword evidence="5 9" id="KW-0493">Microtubule</keyword>
<evidence type="ECO:0000256" key="4">
    <source>
        <dbReference type="ARBA" id="ARBA00022618"/>
    </source>
</evidence>
<evidence type="ECO:0000256" key="6">
    <source>
        <dbReference type="ARBA" id="ARBA00022776"/>
    </source>
</evidence>
<dbReference type="PROSITE" id="PS50021">
    <property type="entry name" value="CH"/>
    <property type="match status" value="1"/>
</dbReference>
<dbReference type="InterPro" id="IPR001715">
    <property type="entry name" value="CH_dom"/>
</dbReference>
<dbReference type="GO" id="GO:0007064">
    <property type="term" value="P:mitotic sister chromatid cohesion"/>
    <property type="evidence" value="ECO:0007669"/>
    <property type="project" value="EnsemblFungi"/>
</dbReference>
<dbReference type="SUPFAM" id="SSF140612">
    <property type="entry name" value="EB1 dimerisation domain-like"/>
    <property type="match status" value="1"/>
</dbReference>
<dbReference type="Pfam" id="PF03271">
    <property type="entry name" value="EB1"/>
    <property type="match status" value="1"/>
</dbReference>
<evidence type="ECO:0000256" key="8">
    <source>
        <dbReference type="ARBA" id="ARBA00023306"/>
    </source>
</evidence>
<dbReference type="KEGG" id="tpf:TPHA_0C01530"/>
<accession>G8BRD3</accession>
<dbReference type="FunFam" id="1.10.418.10:FF:000028">
    <property type="entry name" value="RP/EB family microtubule-associated protein"/>
    <property type="match status" value="1"/>
</dbReference>
<evidence type="ECO:0000256" key="7">
    <source>
        <dbReference type="ARBA" id="ARBA00023212"/>
    </source>
</evidence>
<dbReference type="eggNOG" id="KOG3000">
    <property type="taxonomic scope" value="Eukaryota"/>
</dbReference>
<evidence type="ECO:0000259" key="11">
    <source>
        <dbReference type="PROSITE" id="PS50021"/>
    </source>
</evidence>
<dbReference type="GO" id="GO:0051301">
    <property type="term" value="P:cell division"/>
    <property type="evidence" value="ECO:0007669"/>
    <property type="project" value="UniProtKB-KW"/>
</dbReference>
<proteinExistence type="inferred from homology"/>
<evidence type="ECO:0000256" key="10">
    <source>
        <dbReference type="SAM" id="MobiDB-lite"/>
    </source>
</evidence>
<dbReference type="GO" id="GO:0005881">
    <property type="term" value="C:cytoplasmic microtubule"/>
    <property type="evidence" value="ECO:0007669"/>
    <property type="project" value="EnsemblFungi"/>
</dbReference>
<dbReference type="PANTHER" id="PTHR10623">
    <property type="entry name" value="MICROTUBULE-ASSOCIATED PROTEIN RP/EB FAMILY MEMBER"/>
    <property type="match status" value="1"/>
</dbReference>
<evidence type="ECO:0000256" key="2">
    <source>
        <dbReference type="ARBA" id="ARBA00010729"/>
    </source>
</evidence>
<dbReference type="GO" id="GO:0072686">
    <property type="term" value="C:mitotic spindle"/>
    <property type="evidence" value="ECO:0007669"/>
    <property type="project" value="EnsemblFungi"/>
</dbReference>